<evidence type="ECO:0000256" key="1">
    <source>
        <dbReference type="SAM" id="MobiDB-lite"/>
    </source>
</evidence>
<keyword evidence="3" id="KW-1185">Reference proteome</keyword>
<dbReference type="EMBL" id="CP110257">
    <property type="protein sequence ID" value="UZD56222.1"/>
    <property type="molecule type" value="Genomic_DNA"/>
</dbReference>
<feature type="compositionally biased region" description="Basic residues" evidence="1">
    <location>
        <begin position="123"/>
        <end position="135"/>
    </location>
</feature>
<dbReference type="Proteomes" id="UP001163266">
    <property type="component" value="Chromosome"/>
</dbReference>
<reference evidence="2" key="1">
    <citation type="submission" date="2022-10" db="EMBL/GenBank/DDBJ databases">
        <title>Complete genome sequence of Schlegelella aquatica LMG 23380.</title>
        <authorList>
            <person name="Musilova J."/>
            <person name="Kourilova X."/>
            <person name="Bezdicek M."/>
            <person name="Hermankova K."/>
            <person name="Obruca S."/>
            <person name="Sedlar K."/>
        </authorList>
    </citation>
    <scope>NUCLEOTIDE SEQUENCE</scope>
    <source>
        <strain evidence="2">LMG 23380</strain>
    </source>
</reference>
<feature type="region of interest" description="Disordered" evidence="1">
    <location>
        <begin position="113"/>
        <end position="135"/>
    </location>
</feature>
<feature type="region of interest" description="Disordered" evidence="1">
    <location>
        <begin position="27"/>
        <end position="47"/>
    </location>
</feature>
<proteinExistence type="predicted"/>
<evidence type="ECO:0000313" key="2">
    <source>
        <dbReference type="EMBL" id="UZD56222.1"/>
    </source>
</evidence>
<gene>
    <name evidence="2" type="ORF">OMP39_06515</name>
</gene>
<protein>
    <recommendedName>
        <fullName evidence="4">DUF1269 domain-containing protein</fullName>
    </recommendedName>
</protein>
<organism evidence="2 3">
    <name type="scientific">Caldimonas aquatica</name>
    <dbReference type="NCBI Taxonomy" id="376175"/>
    <lineage>
        <taxon>Bacteria</taxon>
        <taxon>Pseudomonadati</taxon>
        <taxon>Pseudomonadota</taxon>
        <taxon>Betaproteobacteria</taxon>
        <taxon>Burkholderiales</taxon>
        <taxon>Sphaerotilaceae</taxon>
        <taxon>Caldimonas</taxon>
    </lineage>
</organism>
<accession>A0ABY6MW39</accession>
<evidence type="ECO:0000313" key="3">
    <source>
        <dbReference type="Proteomes" id="UP001163266"/>
    </source>
</evidence>
<name>A0ABY6MW39_9BURK</name>
<evidence type="ECO:0008006" key="4">
    <source>
        <dbReference type="Google" id="ProtNLM"/>
    </source>
</evidence>
<sequence>MTPKLTLIAVFERAEDARAARAALAGSGLGAQTLEPEGEASDFKSDGSIRDTVQDMFLSLTGEEGAQSEMEALYRAAIERGNRLLAVTLEDETAKGRVEELLRRHGASDVLARSGLALDSRAHRPSARTRPPHSP</sequence>
<dbReference type="RefSeq" id="WP_264894119.1">
    <property type="nucleotide sequence ID" value="NZ_CP110257.1"/>
</dbReference>